<evidence type="ECO:0000256" key="3">
    <source>
        <dbReference type="SAM" id="MobiDB-lite"/>
    </source>
</evidence>
<gene>
    <name evidence="6" type="ORF">DFJ43DRAFT_1070788</name>
</gene>
<evidence type="ECO:0000313" key="7">
    <source>
        <dbReference type="Proteomes" id="UP001176059"/>
    </source>
</evidence>
<dbReference type="Gene3D" id="6.10.20.40">
    <property type="entry name" value="TEA/ATTS domain"/>
    <property type="match status" value="1"/>
</dbReference>
<keyword evidence="4" id="KW-0732">Signal</keyword>
<feature type="compositionally biased region" description="Low complexity" evidence="3">
    <location>
        <begin position="229"/>
        <end position="249"/>
    </location>
</feature>
<dbReference type="Proteomes" id="UP001176059">
    <property type="component" value="Unassembled WGS sequence"/>
</dbReference>
<feature type="DNA-binding region" description="TEA" evidence="2">
    <location>
        <begin position="84"/>
        <end position="165"/>
    </location>
</feature>
<proteinExistence type="inferred from homology"/>
<protein>
    <recommendedName>
        <fullName evidence="5">TEA domain-containing protein</fullName>
    </recommendedName>
</protein>
<evidence type="ECO:0000259" key="5">
    <source>
        <dbReference type="PROSITE" id="PS51088"/>
    </source>
</evidence>
<feature type="domain" description="TEA" evidence="5">
    <location>
        <begin position="84"/>
        <end position="165"/>
    </location>
</feature>
<evidence type="ECO:0000256" key="2">
    <source>
        <dbReference type="PROSITE-ProRule" id="PRU00505"/>
    </source>
</evidence>
<dbReference type="InterPro" id="IPR000818">
    <property type="entry name" value="TEA/ATTS_dom"/>
</dbReference>
<organism evidence="6 7">
    <name type="scientific">Lentinula guzmanii</name>
    <dbReference type="NCBI Taxonomy" id="2804957"/>
    <lineage>
        <taxon>Eukaryota</taxon>
        <taxon>Fungi</taxon>
        <taxon>Dikarya</taxon>
        <taxon>Basidiomycota</taxon>
        <taxon>Agaricomycotina</taxon>
        <taxon>Agaricomycetes</taxon>
        <taxon>Agaricomycetidae</taxon>
        <taxon>Agaricales</taxon>
        <taxon>Marasmiineae</taxon>
        <taxon>Omphalotaceae</taxon>
        <taxon>Lentinula</taxon>
    </lineage>
</organism>
<evidence type="ECO:0000256" key="4">
    <source>
        <dbReference type="SAM" id="SignalP"/>
    </source>
</evidence>
<reference evidence="6" key="1">
    <citation type="submission" date="2022-08" db="EMBL/GenBank/DDBJ databases">
        <authorList>
            <consortium name="DOE Joint Genome Institute"/>
            <person name="Min B."/>
            <person name="Sierra-Patev S."/>
            <person name="Naranjo-Ortiz M."/>
            <person name="Looney B."/>
            <person name="Konkel Z."/>
            <person name="Slot J.C."/>
            <person name="Sakamoto Y."/>
            <person name="Steenwyk J.L."/>
            <person name="Rokas A."/>
            <person name="Carro J."/>
            <person name="Camarero S."/>
            <person name="Ferreira P."/>
            <person name="Molpeceres G."/>
            <person name="Ruiz-duenas F.J."/>
            <person name="Serrano A."/>
            <person name="Henrissat B."/>
            <person name="Drula E."/>
            <person name="Hughes K.W."/>
            <person name="Mata J.L."/>
            <person name="Ishikawa N.K."/>
            <person name="Vargas-Isla R."/>
            <person name="Ushijima S."/>
            <person name="Smith C.A."/>
            <person name="Ahrendt S."/>
            <person name="Andreopoulos W."/>
            <person name="He G."/>
            <person name="LaButti K."/>
            <person name="Lipzen A."/>
            <person name="Ng V."/>
            <person name="Riley R."/>
            <person name="Sandor L."/>
            <person name="Barry K."/>
            <person name="Martinez A.T."/>
            <person name="Xiao Y."/>
            <person name="Gibbons J.G."/>
            <person name="Terashima K."/>
            <person name="Hibbett D.S."/>
            <person name="Grigoriev I.V."/>
        </authorList>
    </citation>
    <scope>NUCLEOTIDE SEQUENCE</scope>
    <source>
        <strain evidence="6">ET3784</strain>
    </source>
</reference>
<feature type="region of interest" description="Disordered" evidence="3">
    <location>
        <begin position="623"/>
        <end position="642"/>
    </location>
</feature>
<feature type="region of interest" description="Disordered" evidence="3">
    <location>
        <begin position="263"/>
        <end position="283"/>
    </location>
</feature>
<feature type="region of interest" description="Disordered" evidence="3">
    <location>
        <begin position="299"/>
        <end position="320"/>
    </location>
</feature>
<evidence type="ECO:0000313" key="6">
    <source>
        <dbReference type="EMBL" id="KAJ3733038.1"/>
    </source>
</evidence>
<dbReference type="PROSITE" id="PS51088">
    <property type="entry name" value="TEA_2"/>
    <property type="match status" value="1"/>
</dbReference>
<dbReference type="AlphaFoldDB" id="A0AA38N1X1"/>
<dbReference type="Pfam" id="PF01285">
    <property type="entry name" value="TEA"/>
    <property type="match status" value="1"/>
</dbReference>
<dbReference type="SMART" id="SM00426">
    <property type="entry name" value="TEA"/>
    <property type="match status" value="1"/>
</dbReference>
<comment type="caution">
    <text evidence="6">The sequence shown here is derived from an EMBL/GenBank/DDBJ whole genome shotgun (WGS) entry which is preliminary data.</text>
</comment>
<dbReference type="EMBL" id="JANVFO010000020">
    <property type="protein sequence ID" value="KAJ3733038.1"/>
    <property type="molecule type" value="Genomic_DNA"/>
</dbReference>
<feature type="non-terminal residue" evidence="6">
    <location>
        <position position="642"/>
    </location>
</feature>
<name>A0AA38N1X1_9AGAR</name>
<accession>A0AA38N1X1</accession>
<feature type="region of interest" description="Disordered" evidence="3">
    <location>
        <begin position="186"/>
        <end position="250"/>
    </location>
</feature>
<keyword evidence="7" id="KW-1185">Reference proteome</keyword>
<reference evidence="6" key="2">
    <citation type="journal article" date="2023" name="Proc. Natl. Acad. Sci. U.S.A.">
        <title>A global phylogenomic analysis of the shiitake genus Lentinula.</title>
        <authorList>
            <person name="Sierra-Patev S."/>
            <person name="Min B."/>
            <person name="Naranjo-Ortiz M."/>
            <person name="Looney B."/>
            <person name="Konkel Z."/>
            <person name="Slot J.C."/>
            <person name="Sakamoto Y."/>
            <person name="Steenwyk J.L."/>
            <person name="Rokas A."/>
            <person name="Carro J."/>
            <person name="Camarero S."/>
            <person name="Ferreira P."/>
            <person name="Molpeceres G."/>
            <person name="Ruiz-Duenas F.J."/>
            <person name="Serrano A."/>
            <person name="Henrissat B."/>
            <person name="Drula E."/>
            <person name="Hughes K.W."/>
            <person name="Mata J.L."/>
            <person name="Ishikawa N.K."/>
            <person name="Vargas-Isla R."/>
            <person name="Ushijima S."/>
            <person name="Smith C.A."/>
            <person name="Donoghue J."/>
            <person name="Ahrendt S."/>
            <person name="Andreopoulos W."/>
            <person name="He G."/>
            <person name="LaButti K."/>
            <person name="Lipzen A."/>
            <person name="Ng V."/>
            <person name="Riley R."/>
            <person name="Sandor L."/>
            <person name="Barry K."/>
            <person name="Martinez A.T."/>
            <person name="Xiao Y."/>
            <person name="Gibbons J.G."/>
            <person name="Terashima K."/>
            <person name="Grigoriev I.V."/>
            <person name="Hibbett D."/>
        </authorList>
    </citation>
    <scope>NUCLEOTIDE SEQUENCE</scope>
    <source>
        <strain evidence="6">ET3784</strain>
    </source>
</reference>
<feature type="compositionally biased region" description="Low complexity" evidence="3">
    <location>
        <begin position="197"/>
        <end position="216"/>
    </location>
</feature>
<feature type="chain" id="PRO_5041261582" description="TEA domain-containing protein" evidence="4">
    <location>
        <begin position="16"/>
        <end position="642"/>
    </location>
</feature>
<sequence length="642" mass="70233">MFLIFALLRVTAMNGEFIYSIPSASTSLRDDPLPVYSHNSRPTPSQIQPYGLEFSGSTVMESTSQSTAKSAVTPLRKHHKLLKDGSGHEVWPESVEQIFVDGLRAYTASTVSQSHAVRISDAAVPGRSRLRNAYLVKYLAQYGIQRTRKQVASHLQVLKNMWKADGNYSDYCLVVGPDSLSLPQTQPSNFEGAINRRPSLSFSSTSTSTTSSRPSFGMTSPELWSEAMSSPHSTPSSSAHSSPSGVQHSLELSRSALTTRSIRSHKFRTATGDAVEGSLIPTAPGQMPAVEQALNHRHETLHRRQQPKQQLHDHDLSGTSTSFERSFTSFERAPAVNVVPGFESQRLSRNQVYNVPISPPHQALASSIVTSDTHLATPTPAKLHLFTEGMLPLSVNLQMVPGDGVAYLRLQLNVPKYQATSESSFSRNFKSGFGAQLETICPAGTRSLSSVFTCVTQVWGTTSFGTNHPSQTKGVYSILKQEPMSYVSSMLRRKVSTITRPSHTVQLPRHRTGDQLSCLGRQEAMVEIIGVLPEQAIPSASNKQLMILNFPESALSSCQLLEPGVTMIHQEISFAGKIILCVTYTLNRQEQLPAAILLGWERLPIPTGPAAVPSTSLDFLSPSQLSSKSRIQPPEFPELRSL</sequence>
<evidence type="ECO:0000256" key="1">
    <source>
        <dbReference type="ARBA" id="ARBA00008421"/>
    </source>
</evidence>
<dbReference type="InterPro" id="IPR038096">
    <property type="entry name" value="TEA/ATTS_sf"/>
</dbReference>
<feature type="signal peptide" evidence="4">
    <location>
        <begin position="1"/>
        <end position="15"/>
    </location>
</feature>
<comment type="similarity">
    <text evidence="1">Belongs to the TEC1 family.</text>
</comment>
<dbReference type="GO" id="GO:0003700">
    <property type="term" value="F:DNA-binding transcription factor activity"/>
    <property type="evidence" value="ECO:0007669"/>
    <property type="project" value="InterPro"/>
</dbReference>